<feature type="domain" description="C2H2-type" evidence="10">
    <location>
        <begin position="84"/>
        <end position="115"/>
    </location>
</feature>
<gene>
    <name evidence="11" type="ORF">LY89DRAFT_499004</name>
</gene>
<dbReference type="PROSITE" id="PS50157">
    <property type="entry name" value="ZINC_FINGER_C2H2_2"/>
    <property type="match status" value="1"/>
</dbReference>
<dbReference type="GO" id="GO:0008270">
    <property type="term" value="F:zinc ion binding"/>
    <property type="evidence" value="ECO:0007669"/>
    <property type="project" value="UniProtKB-KW"/>
</dbReference>
<evidence type="ECO:0000313" key="12">
    <source>
        <dbReference type="Proteomes" id="UP000070700"/>
    </source>
</evidence>
<dbReference type="GO" id="GO:0006357">
    <property type="term" value="P:regulation of transcription by RNA polymerase II"/>
    <property type="evidence" value="ECO:0007669"/>
    <property type="project" value="TreeGrafter"/>
</dbReference>
<dbReference type="AlphaFoldDB" id="A0A194XFK4"/>
<dbReference type="Proteomes" id="UP000070700">
    <property type="component" value="Unassembled WGS sequence"/>
</dbReference>
<keyword evidence="4" id="KW-0862">Zinc</keyword>
<evidence type="ECO:0000256" key="1">
    <source>
        <dbReference type="ARBA" id="ARBA00004123"/>
    </source>
</evidence>
<evidence type="ECO:0000256" key="7">
    <source>
        <dbReference type="ARBA" id="ARBA00023242"/>
    </source>
</evidence>
<evidence type="ECO:0000256" key="6">
    <source>
        <dbReference type="ARBA" id="ARBA00023163"/>
    </source>
</evidence>
<feature type="compositionally biased region" description="Polar residues" evidence="9">
    <location>
        <begin position="1"/>
        <end position="12"/>
    </location>
</feature>
<dbReference type="EMBL" id="KQ947412">
    <property type="protein sequence ID" value="KUJ18552.1"/>
    <property type="molecule type" value="Genomic_DNA"/>
</dbReference>
<feature type="region of interest" description="Disordered" evidence="9">
    <location>
        <begin position="1"/>
        <end position="40"/>
    </location>
</feature>
<proteinExistence type="predicted"/>
<organism evidence="11 12">
    <name type="scientific">Mollisia scopiformis</name>
    <name type="common">Conifer needle endophyte fungus</name>
    <name type="synonym">Phialocephala scopiformis</name>
    <dbReference type="NCBI Taxonomy" id="149040"/>
    <lineage>
        <taxon>Eukaryota</taxon>
        <taxon>Fungi</taxon>
        <taxon>Dikarya</taxon>
        <taxon>Ascomycota</taxon>
        <taxon>Pezizomycotina</taxon>
        <taxon>Leotiomycetes</taxon>
        <taxon>Helotiales</taxon>
        <taxon>Mollisiaceae</taxon>
        <taxon>Mollisia</taxon>
    </lineage>
</organism>
<evidence type="ECO:0000259" key="10">
    <source>
        <dbReference type="PROSITE" id="PS50157"/>
    </source>
</evidence>
<reference evidence="11 12" key="1">
    <citation type="submission" date="2015-10" db="EMBL/GenBank/DDBJ databases">
        <title>Full genome of DAOMC 229536 Phialocephala scopiformis, a fungal endophyte of spruce producing the potent anti-insectan compound rugulosin.</title>
        <authorList>
            <consortium name="DOE Joint Genome Institute"/>
            <person name="Walker A.K."/>
            <person name="Frasz S.L."/>
            <person name="Seifert K.A."/>
            <person name="Miller J.D."/>
            <person name="Mondo S.J."/>
            <person name="Labutti K."/>
            <person name="Lipzen A."/>
            <person name="Dockter R."/>
            <person name="Kennedy M."/>
            <person name="Grigoriev I.V."/>
            <person name="Spatafora J.W."/>
        </authorList>
    </citation>
    <scope>NUCLEOTIDE SEQUENCE [LARGE SCALE GENOMIC DNA]</scope>
    <source>
        <strain evidence="11 12">CBS 120377</strain>
    </source>
</reference>
<keyword evidence="7" id="KW-0539">Nucleus</keyword>
<dbReference type="GeneID" id="28817674"/>
<accession>A0A194XFK4</accession>
<keyword evidence="3 8" id="KW-0863">Zinc-finger</keyword>
<evidence type="ECO:0000256" key="9">
    <source>
        <dbReference type="SAM" id="MobiDB-lite"/>
    </source>
</evidence>
<dbReference type="GO" id="GO:0005634">
    <property type="term" value="C:nucleus"/>
    <property type="evidence" value="ECO:0007669"/>
    <property type="project" value="UniProtKB-SubCell"/>
</dbReference>
<dbReference type="InterPro" id="IPR051061">
    <property type="entry name" value="Zinc_finger_trans_reg"/>
</dbReference>
<dbReference type="SMART" id="SM00355">
    <property type="entry name" value="ZnF_C2H2"/>
    <property type="match status" value="3"/>
</dbReference>
<evidence type="ECO:0000256" key="2">
    <source>
        <dbReference type="ARBA" id="ARBA00022723"/>
    </source>
</evidence>
<dbReference type="PROSITE" id="PS00028">
    <property type="entry name" value="ZINC_FINGER_C2H2_1"/>
    <property type="match status" value="1"/>
</dbReference>
<protein>
    <recommendedName>
        <fullName evidence="10">C2H2-type domain-containing protein</fullName>
    </recommendedName>
</protein>
<evidence type="ECO:0000256" key="3">
    <source>
        <dbReference type="ARBA" id="ARBA00022771"/>
    </source>
</evidence>
<keyword evidence="2" id="KW-0479">Metal-binding</keyword>
<feature type="compositionally biased region" description="Low complexity" evidence="9">
    <location>
        <begin position="13"/>
        <end position="22"/>
    </location>
</feature>
<name>A0A194XFK4_MOLSC</name>
<evidence type="ECO:0000313" key="11">
    <source>
        <dbReference type="EMBL" id="KUJ18552.1"/>
    </source>
</evidence>
<comment type="subcellular location">
    <subcellularLocation>
        <location evidence="1">Nucleus</location>
    </subcellularLocation>
</comment>
<dbReference type="OrthoDB" id="3535493at2759"/>
<keyword evidence="6" id="KW-0804">Transcription</keyword>
<dbReference type="Gene3D" id="3.30.160.60">
    <property type="entry name" value="Classic Zinc Finger"/>
    <property type="match status" value="1"/>
</dbReference>
<dbReference type="PANTHER" id="PTHR46179">
    <property type="entry name" value="ZINC FINGER PROTEIN"/>
    <property type="match status" value="1"/>
</dbReference>
<evidence type="ECO:0000256" key="5">
    <source>
        <dbReference type="ARBA" id="ARBA00023015"/>
    </source>
</evidence>
<evidence type="ECO:0000256" key="8">
    <source>
        <dbReference type="PROSITE-ProRule" id="PRU00042"/>
    </source>
</evidence>
<sequence length="172" mass="19317">MSTRLSNALITESSDSVNSSPSLDTESRDPTPMSSISPDAMNLDIVDAPIPNQIPGLMVISRQHSGSTPSMHTVEPLALPDDKFMCPRCPREFKSLARARQHIRTFRHRHSCTVPGCRWSFEAPKDLERHLPTHDAGSREVLTCPVAGCRSRRPGTFSRHDLLERHMRNFHP</sequence>
<keyword evidence="5" id="KW-0805">Transcription regulation</keyword>
<dbReference type="InterPro" id="IPR013087">
    <property type="entry name" value="Znf_C2H2_type"/>
</dbReference>
<dbReference type="RefSeq" id="XP_018072907.1">
    <property type="nucleotide sequence ID" value="XM_018207948.1"/>
</dbReference>
<dbReference type="KEGG" id="psco:LY89DRAFT_499004"/>
<keyword evidence="12" id="KW-1185">Reference proteome</keyword>
<evidence type="ECO:0000256" key="4">
    <source>
        <dbReference type="ARBA" id="ARBA00022833"/>
    </source>
</evidence>
<dbReference type="InParanoid" id="A0A194XFK4"/>
<dbReference type="PANTHER" id="PTHR46179:SF13">
    <property type="entry name" value="C2H2-TYPE DOMAIN-CONTAINING PROTEIN"/>
    <property type="match status" value="1"/>
</dbReference>